<dbReference type="EMBL" id="PVMZ01000004">
    <property type="protein sequence ID" value="PRX22943.1"/>
    <property type="molecule type" value="Genomic_DNA"/>
</dbReference>
<protein>
    <submittedName>
        <fullName evidence="1">Uncharacterized protein</fullName>
    </submittedName>
</protein>
<keyword evidence="2" id="KW-1185">Reference proteome</keyword>
<name>A0A2T0KHM3_9ACTN</name>
<organism evidence="1 2">
    <name type="scientific">Actinoplanes italicus</name>
    <dbReference type="NCBI Taxonomy" id="113567"/>
    <lineage>
        <taxon>Bacteria</taxon>
        <taxon>Bacillati</taxon>
        <taxon>Actinomycetota</taxon>
        <taxon>Actinomycetes</taxon>
        <taxon>Micromonosporales</taxon>
        <taxon>Micromonosporaceae</taxon>
        <taxon>Actinoplanes</taxon>
    </lineage>
</organism>
<evidence type="ECO:0000313" key="1">
    <source>
        <dbReference type="EMBL" id="PRX22943.1"/>
    </source>
</evidence>
<gene>
    <name evidence="1" type="ORF">CLV67_104471</name>
</gene>
<dbReference type="RefSeq" id="WP_106317982.1">
    <property type="nucleotide sequence ID" value="NZ_BOMO01000022.1"/>
</dbReference>
<dbReference type="AlphaFoldDB" id="A0A2T0KHM3"/>
<dbReference type="OrthoDB" id="8421706at2"/>
<evidence type="ECO:0000313" key="2">
    <source>
        <dbReference type="Proteomes" id="UP000239415"/>
    </source>
</evidence>
<sequence>MSDTDPARVPEVCTLPTAEQPLRLAEFDALFAAALRGITTTGPTRARLELAGPAGLAGTARDLTARESSCCSFFTFTVRTVPATDEETVTLEIEVPHEYADVLAALVRRAASAADR</sequence>
<accession>A0A2T0KHM3</accession>
<dbReference type="Proteomes" id="UP000239415">
    <property type="component" value="Unassembled WGS sequence"/>
</dbReference>
<comment type="caution">
    <text evidence="1">The sequence shown here is derived from an EMBL/GenBank/DDBJ whole genome shotgun (WGS) entry which is preliminary data.</text>
</comment>
<reference evidence="1 2" key="1">
    <citation type="submission" date="2018-03" db="EMBL/GenBank/DDBJ databases">
        <title>Genomic Encyclopedia of Archaeal and Bacterial Type Strains, Phase II (KMG-II): from individual species to whole genera.</title>
        <authorList>
            <person name="Goeker M."/>
        </authorList>
    </citation>
    <scope>NUCLEOTIDE SEQUENCE [LARGE SCALE GENOMIC DNA]</scope>
    <source>
        <strain evidence="1 2">DSM 43146</strain>
    </source>
</reference>
<proteinExistence type="predicted"/>